<dbReference type="KEGG" id="cvn:111130464"/>
<keyword evidence="3" id="KW-1185">Reference proteome</keyword>
<dbReference type="Gene3D" id="3.40.710.10">
    <property type="entry name" value="DD-peptidase/beta-lactamase superfamily"/>
    <property type="match status" value="1"/>
</dbReference>
<accession>A0A8B8E0L5</accession>
<dbReference type="OrthoDB" id="5946976at2759"/>
<evidence type="ECO:0000313" key="4">
    <source>
        <dbReference type="RefSeq" id="XP_022333264.1"/>
    </source>
</evidence>
<gene>
    <name evidence="4" type="primary">LOC111130464</name>
</gene>
<dbReference type="InterPro" id="IPR012338">
    <property type="entry name" value="Beta-lactam/transpept-like"/>
</dbReference>
<evidence type="ECO:0000259" key="2">
    <source>
        <dbReference type="Pfam" id="PF00144"/>
    </source>
</evidence>
<protein>
    <submittedName>
        <fullName evidence="4">Uncharacterized protein LOC111130464</fullName>
    </submittedName>
</protein>
<dbReference type="InterPro" id="IPR001466">
    <property type="entry name" value="Beta-lactam-related"/>
</dbReference>
<sequence>MRMDYNTIAIVWLILALAIFGKWHSVRCEVFSSSELSSIDETIAELMSCRRIPGLGMSIVKQDQFLAKGYGVADVTEGTPMTEDTVMCIGSATKAFTSALLAVLITEDNKNGGTLSWTTTLREIFGEDFRLTSDPIISSQTTLEDILSHRSGVGSTDAMLMAQLYSDQHRKSLLSRLHLLPTKGEFRGQFSYNNLMYGLAGLAAEAIGKKPYFELMKEKLLQPLNITSAVLADNMDYSQNLTSKPHQMVNGSVVLSDSRFFRLGAFSPAGALCLSPADLTKWLYFLNHYGMTLSQNRLINSLVFAKMISSKVSLDFMTQLSLGLFSKFPAPSYISWYALGWFGRFYRGDIDFLHGGSMFSYYSVVVMDPTTQTGIALTVNGLNPTILSYDLYPLAYFLKDILSGQTPWLNVTTICSYPAPWLPSSQRTPPKQNVQEKYMGSTEEFVGKFGHALYGQVKVTEKDQSLYFQWGNMINGTLYDHKKSQFRLRLDDNVYLVLGSEFGSANIAFSNYSSGQYNNLKMTLYRLMETYDFKRGVSFEVLSPLSSTSSSAVSMRQHNTASLSLYIIVYYFIKVLIHTDSVLDLGKNGQGLTVL</sequence>
<dbReference type="Gene3D" id="2.40.128.600">
    <property type="match status" value="1"/>
</dbReference>
<feature type="domain" description="Beta-lactamase-related" evidence="2">
    <location>
        <begin position="39"/>
        <end position="384"/>
    </location>
</feature>
<dbReference type="Proteomes" id="UP000694844">
    <property type="component" value="Chromosome 4"/>
</dbReference>
<name>A0A8B8E0L5_CRAVI</name>
<keyword evidence="1" id="KW-0732">Signal</keyword>
<organism evidence="3 4">
    <name type="scientific">Crassostrea virginica</name>
    <name type="common">Eastern oyster</name>
    <dbReference type="NCBI Taxonomy" id="6565"/>
    <lineage>
        <taxon>Eukaryota</taxon>
        <taxon>Metazoa</taxon>
        <taxon>Spiralia</taxon>
        <taxon>Lophotrochozoa</taxon>
        <taxon>Mollusca</taxon>
        <taxon>Bivalvia</taxon>
        <taxon>Autobranchia</taxon>
        <taxon>Pteriomorphia</taxon>
        <taxon>Ostreida</taxon>
        <taxon>Ostreoidea</taxon>
        <taxon>Ostreidae</taxon>
        <taxon>Crassostrea</taxon>
    </lineage>
</organism>
<evidence type="ECO:0000313" key="3">
    <source>
        <dbReference type="Proteomes" id="UP000694844"/>
    </source>
</evidence>
<dbReference type="Pfam" id="PF00144">
    <property type="entry name" value="Beta-lactamase"/>
    <property type="match status" value="1"/>
</dbReference>
<proteinExistence type="predicted"/>
<reference evidence="4" key="1">
    <citation type="submission" date="2025-08" db="UniProtKB">
        <authorList>
            <consortium name="RefSeq"/>
        </authorList>
    </citation>
    <scope>IDENTIFICATION</scope>
    <source>
        <tissue evidence="4">Whole sample</tissue>
    </source>
</reference>
<dbReference type="InterPro" id="IPR050491">
    <property type="entry name" value="AmpC-like"/>
</dbReference>
<dbReference type="SUPFAM" id="SSF56601">
    <property type="entry name" value="beta-lactamase/transpeptidase-like"/>
    <property type="match status" value="1"/>
</dbReference>
<dbReference type="PANTHER" id="PTHR46825">
    <property type="entry name" value="D-ALANYL-D-ALANINE-CARBOXYPEPTIDASE/ENDOPEPTIDASE AMPH"/>
    <property type="match status" value="1"/>
</dbReference>
<dbReference type="PANTHER" id="PTHR46825:SF15">
    <property type="entry name" value="BETA-LACTAMASE-RELATED DOMAIN-CONTAINING PROTEIN"/>
    <property type="match status" value="1"/>
</dbReference>
<feature type="chain" id="PRO_5034918062" evidence="1">
    <location>
        <begin position="29"/>
        <end position="595"/>
    </location>
</feature>
<feature type="signal peptide" evidence="1">
    <location>
        <begin position="1"/>
        <end position="28"/>
    </location>
</feature>
<dbReference type="AlphaFoldDB" id="A0A8B8E0L5"/>
<dbReference type="RefSeq" id="XP_022333264.1">
    <property type="nucleotide sequence ID" value="XM_022477556.1"/>
</dbReference>
<dbReference type="GeneID" id="111130464"/>
<evidence type="ECO:0000256" key="1">
    <source>
        <dbReference type="SAM" id="SignalP"/>
    </source>
</evidence>